<dbReference type="AlphaFoldDB" id="A0A9N8ZY41"/>
<comment type="caution">
    <text evidence="2">The sequence shown here is derived from an EMBL/GenBank/DDBJ whole genome shotgun (WGS) entry which is preliminary data.</text>
</comment>
<dbReference type="EMBL" id="CAJVPY010001219">
    <property type="protein sequence ID" value="CAG8512515.1"/>
    <property type="molecule type" value="Genomic_DNA"/>
</dbReference>
<dbReference type="Proteomes" id="UP000789405">
    <property type="component" value="Unassembled WGS sequence"/>
</dbReference>
<accession>A0A9N8ZY41</accession>
<keyword evidence="1" id="KW-0732">Signal</keyword>
<evidence type="ECO:0000313" key="3">
    <source>
        <dbReference type="Proteomes" id="UP000789405"/>
    </source>
</evidence>
<name>A0A9N8ZY41_9GLOM</name>
<dbReference type="OrthoDB" id="2322191at2759"/>
<organism evidence="2 3">
    <name type="scientific">Dentiscutata erythropus</name>
    <dbReference type="NCBI Taxonomy" id="1348616"/>
    <lineage>
        <taxon>Eukaryota</taxon>
        <taxon>Fungi</taxon>
        <taxon>Fungi incertae sedis</taxon>
        <taxon>Mucoromycota</taxon>
        <taxon>Glomeromycotina</taxon>
        <taxon>Glomeromycetes</taxon>
        <taxon>Diversisporales</taxon>
        <taxon>Gigasporaceae</taxon>
        <taxon>Dentiscutata</taxon>
    </lineage>
</organism>
<protein>
    <submittedName>
        <fullName evidence="2">24659_t:CDS:1</fullName>
    </submittedName>
</protein>
<reference evidence="2" key="1">
    <citation type="submission" date="2021-06" db="EMBL/GenBank/DDBJ databases">
        <authorList>
            <person name="Kallberg Y."/>
            <person name="Tangrot J."/>
            <person name="Rosling A."/>
        </authorList>
    </citation>
    <scope>NUCLEOTIDE SEQUENCE</scope>
    <source>
        <strain evidence="2">MA453B</strain>
    </source>
</reference>
<proteinExistence type="predicted"/>
<evidence type="ECO:0000313" key="2">
    <source>
        <dbReference type="EMBL" id="CAG8512515.1"/>
    </source>
</evidence>
<keyword evidence="3" id="KW-1185">Reference proteome</keyword>
<feature type="signal peptide" evidence="1">
    <location>
        <begin position="1"/>
        <end position="23"/>
    </location>
</feature>
<feature type="chain" id="PRO_5040249465" evidence="1">
    <location>
        <begin position="24"/>
        <end position="154"/>
    </location>
</feature>
<evidence type="ECO:0000256" key="1">
    <source>
        <dbReference type="SAM" id="SignalP"/>
    </source>
</evidence>
<sequence length="154" mass="17063">MSKKFLHLTILALICIIAGLVQTTPIKRHEPSNDPSLVYAHIDSSELAAVLSWHWGAAVPNKILMNLLVELVTIEDITVYDFKIYCDDKVAFDLTPAIIDGSTTRKELDTFTNENIAFAFFTETFTGVDKPAALIGYTLVICRDGKEIGRTTIS</sequence>
<gene>
    <name evidence="2" type="ORF">DERYTH_LOCUS3457</name>
</gene>